<keyword evidence="2" id="KW-1185">Reference proteome</keyword>
<comment type="caution">
    <text evidence="1">The sequence shown here is derived from an EMBL/GenBank/DDBJ whole genome shotgun (WGS) entry which is preliminary data.</text>
</comment>
<dbReference type="Proteomes" id="UP000023152">
    <property type="component" value="Unassembled WGS sequence"/>
</dbReference>
<name>X6LD01_RETFI</name>
<protein>
    <submittedName>
        <fullName evidence="1">Uncharacterized protein</fullName>
    </submittedName>
</protein>
<organism evidence="1 2">
    <name type="scientific">Reticulomyxa filosa</name>
    <dbReference type="NCBI Taxonomy" id="46433"/>
    <lineage>
        <taxon>Eukaryota</taxon>
        <taxon>Sar</taxon>
        <taxon>Rhizaria</taxon>
        <taxon>Retaria</taxon>
        <taxon>Foraminifera</taxon>
        <taxon>Monothalamids</taxon>
        <taxon>Reticulomyxidae</taxon>
        <taxon>Reticulomyxa</taxon>
    </lineage>
</organism>
<proteinExistence type="predicted"/>
<dbReference type="AlphaFoldDB" id="X6LD01"/>
<evidence type="ECO:0000313" key="1">
    <source>
        <dbReference type="EMBL" id="ETN99398.1"/>
    </source>
</evidence>
<accession>X6LD01</accession>
<reference evidence="1 2" key="1">
    <citation type="journal article" date="2013" name="Curr. Biol.">
        <title>The Genome of the Foraminiferan Reticulomyxa filosa.</title>
        <authorList>
            <person name="Glockner G."/>
            <person name="Hulsmann N."/>
            <person name="Schleicher M."/>
            <person name="Noegel A.A."/>
            <person name="Eichinger L."/>
            <person name="Gallinger C."/>
            <person name="Pawlowski J."/>
            <person name="Sierra R."/>
            <person name="Euteneuer U."/>
            <person name="Pillet L."/>
            <person name="Moustafa A."/>
            <person name="Platzer M."/>
            <person name="Groth M."/>
            <person name="Szafranski K."/>
            <person name="Schliwa M."/>
        </authorList>
    </citation>
    <scope>NUCLEOTIDE SEQUENCE [LARGE SCALE GENOMIC DNA]</scope>
</reference>
<gene>
    <name evidence="1" type="ORF">RFI_38083</name>
</gene>
<evidence type="ECO:0000313" key="2">
    <source>
        <dbReference type="Proteomes" id="UP000023152"/>
    </source>
</evidence>
<feature type="non-terminal residue" evidence="1">
    <location>
        <position position="97"/>
    </location>
</feature>
<dbReference type="EMBL" id="ASPP01044054">
    <property type="protein sequence ID" value="ETN99398.1"/>
    <property type="molecule type" value="Genomic_DNA"/>
</dbReference>
<sequence>MRKNLEALVKALSLQSHLISLFDIKQEITNLETQLLMYLRKLMNEGLGVIKKAIKDEPNFHKEEKDDTLSFVRIEKLGKSDIEQLETSAAILETATN</sequence>